<reference evidence="1 2" key="1">
    <citation type="submission" date="2023-02" db="EMBL/GenBank/DDBJ databases">
        <title>Bacterial whole genome sequence for Curvibacter sp. HBC28.</title>
        <authorList>
            <person name="Le V."/>
            <person name="Ko S.-R."/>
            <person name="Ahn C.-Y."/>
            <person name="Oh H.-M."/>
        </authorList>
    </citation>
    <scope>NUCLEOTIDE SEQUENCE [LARGE SCALE GENOMIC DNA]</scope>
    <source>
        <strain evidence="1 2">HBC28</strain>
    </source>
</reference>
<accession>A0ABT5MPM1</accession>
<sequence>MSTHQEQATFGHLHQIQAAIEGLLARAIKCMVYAVEDNREATFLYWRGQADALRLIAQLPENDYLFNKLREPYSPEASIQTACHLLGANIVNITFAHAKELLRPCLSGIANDLGADREFNLREQLVGSEPKASQAVVHQKHTSAAVDGMNQSVGLHAPLLFGKAIVPRTYGSAAC</sequence>
<evidence type="ECO:0000313" key="2">
    <source>
        <dbReference type="Proteomes" id="UP001528672"/>
    </source>
</evidence>
<dbReference type="EMBL" id="JAQSIO010000016">
    <property type="protein sequence ID" value="MDD0817185.1"/>
    <property type="molecule type" value="Genomic_DNA"/>
</dbReference>
<gene>
    <name evidence="1" type="ORF">PSQ39_21300</name>
</gene>
<protein>
    <submittedName>
        <fullName evidence="1">Uncharacterized protein</fullName>
    </submittedName>
</protein>
<proteinExistence type="predicted"/>
<dbReference type="RefSeq" id="WP_273929654.1">
    <property type="nucleotide sequence ID" value="NZ_JAQSIO010000016.1"/>
</dbReference>
<comment type="caution">
    <text evidence="1">The sequence shown here is derived from an EMBL/GenBank/DDBJ whole genome shotgun (WGS) entry which is preliminary data.</text>
</comment>
<organism evidence="1 2">
    <name type="scientific">Curvibacter microcysteis</name>
    <dbReference type="NCBI Taxonomy" id="3026419"/>
    <lineage>
        <taxon>Bacteria</taxon>
        <taxon>Pseudomonadati</taxon>
        <taxon>Pseudomonadota</taxon>
        <taxon>Betaproteobacteria</taxon>
        <taxon>Burkholderiales</taxon>
        <taxon>Comamonadaceae</taxon>
        <taxon>Curvibacter</taxon>
    </lineage>
</organism>
<dbReference type="Proteomes" id="UP001528672">
    <property type="component" value="Unassembled WGS sequence"/>
</dbReference>
<keyword evidence="2" id="KW-1185">Reference proteome</keyword>
<evidence type="ECO:0000313" key="1">
    <source>
        <dbReference type="EMBL" id="MDD0817185.1"/>
    </source>
</evidence>
<name>A0ABT5MPM1_9BURK</name>